<evidence type="ECO:0000313" key="3">
    <source>
        <dbReference type="Proteomes" id="UP001321700"/>
    </source>
</evidence>
<sequence length="99" mass="10811">MDSSSSVFVLLLTAVAFANAPFLTRRVFGFFGTGEKSLGARLGELVVAYCLVGGIGLLLEHTAGQIFPQGWEFYAITGTLFVTLAFPGFVFRYLLKRHD</sequence>
<gene>
    <name evidence="2" type="ORF">RAE19_03325</name>
</gene>
<keyword evidence="1" id="KW-1133">Transmembrane helix</keyword>
<dbReference type="Pfam" id="PF10993">
    <property type="entry name" value="DUF2818"/>
    <property type="match status" value="1"/>
</dbReference>
<keyword evidence="1" id="KW-0472">Membrane</keyword>
<reference evidence="2 3" key="1">
    <citation type="submission" date="2023-08" db="EMBL/GenBank/DDBJ databases">
        <title>Rhodoferax potami sp. nov. and Rhodoferax mekongensis sp. nov., isolated from the Mekong River in Thailand.</title>
        <authorList>
            <person name="Kitikhun S."/>
            <person name="Charoenyingcharoen P."/>
            <person name="Siriarchawattana P."/>
            <person name="Likhitrattanapisal S."/>
            <person name="Nilsakha T."/>
            <person name="Chanpet A."/>
            <person name="Rattanawaree P."/>
            <person name="Ingsriswang S."/>
        </authorList>
    </citation>
    <scope>NUCLEOTIDE SEQUENCE [LARGE SCALE GENOMIC DNA]</scope>
    <source>
        <strain evidence="2 3">TBRC 17660</strain>
    </source>
</reference>
<dbReference type="EMBL" id="JAVBIK010000001">
    <property type="protein sequence ID" value="MDT7517776.1"/>
    <property type="molecule type" value="Genomic_DNA"/>
</dbReference>
<evidence type="ECO:0000256" key="1">
    <source>
        <dbReference type="SAM" id="Phobius"/>
    </source>
</evidence>
<organism evidence="2 3">
    <name type="scientific">Rhodoferax potami</name>
    <dbReference type="NCBI Taxonomy" id="3068338"/>
    <lineage>
        <taxon>Bacteria</taxon>
        <taxon>Pseudomonadati</taxon>
        <taxon>Pseudomonadota</taxon>
        <taxon>Betaproteobacteria</taxon>
        <taxon>Burkholderiales</taxon>
        <taxon>Comamonadaceae</taxon>
        <taxon>Rhodoferax</taxon>
    </lineage>
</organism>
<dbReference type="InterPro" id="IPR016768">
    <property type="entry name" value="UCP019883"/>
</dbReference>
<feature type="transmembrane region" description="Helical" evidence="1">
    <location>
        <begin position="6"/>
        <end position="24"/>
    </location>
</feature>
<keyword evidence="3" id="KW-1185">Reference proteome</keyword>
<keyword evidence="1" id="KW-0812">Transmembrane</keyword>
<feature type="transmembrane region" description="Helical" evidence="1">
    <location>
        <begin position="73"/>
        <end position="95"/>
    </location>
</feature>
<name>A0ABU3KJR2_9BURK</name>
<dbReference type="Proteomes" id="UP001321700">
    <property type="component" value="Unassembled WGS sequence"/>
</dbReference>
<proteinExistence type="predicted"/>
<comment type="caution">
    <text evidence="2">The sequence shown here is derived from an EMBL/GenBank/DDBJ whole genome shotgun (WGS) entry which is preliminary data.</text>
</comment>
<protein>
    <submittedName>
        <fullName evidence="2">DUF2818 family protein</fullName>
    </submittedName>
</protein>
<dbReference type="PIRSF" id="PIRSF019883">
    <property type="entry name" value="UCP019883"/>
    <property type="match status" value="1"/>
</dbReference>
<accession>A0ABU3KJR2</accession>
<evidence type="ECO:0000313" key="2">
    <source>
        <dbReference type="EMBL" id="MDT7517776.1"/>
    </source>
</evidence>
<dbReference type="RefSeq" id="WP_313873582.1">
    <property type="nucleotide sequence ID" value="NZ_JAVBIK010000001.1"/>
</dbReference>